<dbReference type="EMBL" id="JAKOAV010000007">
    <property type="protein sequence ID" value="MDF9407858.1"/>
    <property type="molecule type" value="Genomic_DNA"/>
</dbReference>
<reference evidence="1" key="1">
    <citation type="submission" date="2022-02" db="EMBL/GenBank/DDBJ databases">
        <authorList>
            <person name="Leng L."/>
        </authorList>
    </citation>
    <scope>NUCLEOTIDE SEQUENCE</scope>
    <source>
        <strain evidence="1">JI</strain>
    </source>
</reference>
<keyword evidence="1" id="KW-0418">Kinase</keyword>
<evidence type="ECO:0000313" key="2">
    <source>
        <dbReference type="Proteomes" id="UP001154312"/>
    </source>
</evidence>
<evidence type="ECO:0000313" key="1">
    <source>
        <dbReference type="EMBL" id="MDF9407858.1"/>
    </source>
</evidence>
<organism evidence="1 2">
    <name type="scientific">Pelotomaculum isophthalicicum JI</name>
    <dbReference type="NCBI Taxonomy" id="947010"/>
    <lineage>
        <taxon>Bacteria</taxon>
        <taxon>Bacillati</taxon>
        <taxon>Bacillota</taxon>
        <taxon>Clostridia</taxon>
        <taxon>Eubacteriales</taxon>
        <taxon>Desulfotomaculaceae</taxon>
        <taxon>Pelotomaculum</taxon>
    </lineage>
</organism>
<accession>A0A9X4JVR3</accession>
<sequence length="59" mass="6917">MDNEEILNTCSDLLDKLTVVKGYLQLSTERKKVDYSLLLLQEINEIQILVYKMIDTLKK</sequence>
<keyword evidence="2" id="KW-1185">Reference proteome</keyword>
<name>A0A9X4JVR3_9FIRM</name>
<dbReference type="RefSeq" id="WP_277443108.1">
    <property type="nucleotide sequence ID" value="NZ_JAKOAV010000007.1"/>
</dbReference>
<proteinExistence type="predicted"/>
<keyword evidence="1" id="KW-0808">Transferase</keyword>
<dbReference type="AlphaFoldDB" id="A0A9X4JVR3"/>
<gene>
    <name evidence="1" type="ORF">L7E55_05705</name>
</gene>
<comment type="caution">
    <text evidence="1">The sequence shown here is derived from an EMBL/GenBank/DDBJ whole genome shotgun (WGS) entry which is preliminary data.</text>
</comment>
<dbReference type="GO" id="GO:0016301">
    <property type="term" value="F:kinase activity"/>
    <property type="evidence" value="ECO:0007669"/>
    <property type="project" value="UniProtKB-KW"/>
</dbReference>
<protein>
    <submittedName>
        <fullName evidence="1">Histidine kinase</fullName>
    </submittedName>
</protein>
<dbReference type="Proteomes" id="UP001154312">
    <property type="component" value="Unassembled WGS sequence"/>
</dbReference>